<keyword evidence="4" id="KW-1185">Reference proteome</keyword>
<evidence type="ECO:0000313" key="4">
    <source>
        <dbReference type="Proteomes" id="UP001470230"/>
    </source>
</evidence>
<organism evidence="3 4">
    <name type="scientific">Tritrichomonas musculus</name>
    <dbReference type="NCBI Taxonomy" id="1915356"/>
    <lineage>
        <taxon>Eukaryota</taxon>
        <taxon>Metamonada</taxon>
        <taxon>Parabasalia</taxon>
        <taxon>Tritrichomonadida</taxon>
        <taxon>Tritrichomonadidae</taxon>
        <taxon>Tritrichomonas</taxon>
    </lineage>
</organism>
<name>A0ABR2GZU8_9EUKA</name>
<gene>
    <name evidence="3" type="ORF">M9Y10_031776</name>
</gene>
<keyword evidence="2" id="KW-0812">Transmembrane</keyword>
<keyword evidence="2" id="KW-0472">Membrane</keyword>
<protein>
    <recommendedName>
        <fullName evidence="5">SAP domain-containing protein</fullName>
    </recommendedName>
</protein>
<evidence type="ECO:0008006" key="5">
    <source>
        <dbReference type="Google" id="ProtNLM"/>
    </source>
</evidence>
<dbReference type="Proteomes" id="UP001470230">
    <property type="component" value="Unassembled WGS sequence"/>
</dbReference>
<comment type="caution">
    <text evidence="3">The sequence shown here is derived from an EMBL/GenBank/DDBJ whole genome shotgun (WGS) entry which is preliminary data.</text>
</comment>
<evidence type="ECO:0000313" key="3">
    <source>
        <dbReference type="EMBL" id="KAK8839426.1"/>
    </source>
</evidence>
<feature type="transmembrane region" description="Helical" evidence="2">
    <location>
        <begin position="157"/>
        <end position="188"/>
    </location>
</feature>
<evidence type="ECO:0000256" key="1">
    <source>
        <dbReference type="SAM" id="MobiDB-lite"/>
    </source>
</evidence>
<feature type="region of interest" description="Disordered" evidence="1">
    <location>
        <begin position="108"/>
        <end position="130"/>
    </location>
</feature>
<dbReference type="EMBL" id="JAPFFF010000051">
    <property type="protein sequence ID" value="KAK8839426.1"/>
    <property type="molecule type" value="Genomic_DNA"/>
</dbReference>
<proteinExistence type="predicted"/>
<sequence length="204" mass="23958">MASTFNWTDLNKNKLSDLKREAEKLQLNVPSHPTKKQIINILLSEQQRLINISNEEVLSSKQCQSKYTQHSSKHLFLNNHNNSIKNNKSVIDNQDKRVKYNSQKLYKEKREQSPLLPSNNHQKSKIPPKASKKVNNKFKNFDYINFSEKKTTYRNKIIFLCIMILVALIILNPIFFIIVIICIIGIIFPDLIAQIWILFEKYVQ</sequence>
<evidence type="ECO:0000256" key="2">
    <source>
        <dbReference type="SAM" id="Phobius"/>
    </source>
</evidence>
<keyword evidence="2" id="KW-1133">Transmembrane helix</keyword>
<reference evidence="3 4" key="1">
    <citation type="submission" date="2024-04" db="EMBL/GenBank/DDBJ databases">
        <title>Tritrichomonas musculus Genome.</title>
        <authorList>
            <person name="Alves-Ferreira E."/>
            <person name="Grigg M."/>
            <person name="Lorenzi H."/>
            <person name="Galac M."/>
        </authorList>
    </citation>
    <scope>NUCLEOTIDE SEQUENCE [LARGE SCALE GENOMIC DNA]</scope>
    <source>
        <strain evidence="3 4">EAF2021</strain>
    </source>
</reference>
<accession>A0ABR2GZU8</accession>